<feature type="transmembrane region" description="Helical" evidence="1">
    <location>
        <begin position="129"/>
        <end position="146"/>
    </location>
</feature>
<organism evidence="2 3">
    <name type="scientific">Roseococcus suduntuyensis</name>
    <dbReference type="NCBI Taxonomy" id="455361"/>
    <lineage>
        <taxon>Bacteria</taxon>
        <taxon>Pseudomonadati</taxon>
        <taxon>Pseudomonadota</taxon>
        <taxon>Alphaproteobacteria</taxon>
        <taxon>Acetobacterales</taxon>
        <taxon>Roseomonadaceae</taxon>
        <taxon>Roseococcus</taxon>
    </lineage>
</organism>
<reference evidence="2 3" key="1">
    <citation type="submission" date="2020-08" db="EMBL/GenBank/DDBJ databases">
        <title>Genomic Encyclopedia of Type Strains, Phase IV (KMG-IV): sequencing the most valuable type-strain genomes for metagenomic binning, comparative biology and taxonomic classification.</title>
        <authorList>
            <person name="Goeker M."/>
        </authorList>
    </citation>
    <scope>NUCLEOTIDE SEQUENCE [LARGE SCALE GENOMIC DNA]</scope>
    <source>
        <strain evidence="2 3">DSM 19979</strain>
    </source>
</reference>
<keyword evidence="1" id="KW-0472">Membrane</keyword>
<feature type="transmembrane region" description="Helical" evidence="1">
    <location>
        <begin position="6"/>
        <end position="22"/>
    </location>
</feature>
<dbReference type="EMBL" id="JACIDJ010000007">
    <property type="protein sequence ID" value="MBB3899894.1"/>
    <property type="molecule type" value="Genomic_DNA"/>
</dbReference>
<dbReference type="AlphaFoldDB" id="A0A840AIB4"/>
<dbReference type="Proteomes" id="UP000553193">
    <property type="component" value="Unassembled WGS sequence"/>
</dbReference>
<sequence length="247" mass="25015">MDHPAGAPLLALCTALLWAVMLRRGRWAALALPLGALLGFAWVMGGFSASPRQLPERLPLLALGALLLALPLALGARGLVAGGLVLLGGVATGWWMAGAPLTEADLRRVIPVLVLLGLLVPLLHRAAAGPWRATVAAVALAAGLWAAGTPGPWLLLALVLLGAGLPLFFLGQPLPEAALLPFTVLLAAVLAGGLLMRGAPADWMAALAPLGALLLGAAPAGHRGAWQAPVLLLAAALPGVALAWLLR</sequence>
<dbReference type="RefSeq" id="WP_184386116.1">
    <property type="nucleotide sequence ID" value="NZ_JACIDJ010000007.1"/>
</dbReference>
<evidence type="ECO:0000313" key="3">
    <source>
        <dbReference type="Proteomes" id="UP000553193"/>
    </source>
</evidence>
<feature type="transmembrane region" description="Helical" evidence="1">
    <location>
        <begin position="177"/>
        <end position="196"/>
    </location>
</feature>
<accession>A0A840AIB4</accession>
<name>A0A840AIB4_9PROT</name>
<gene>
    <name evidence="2" type="ORF">GGQ83_003361</name>
</gene>
<evidence type="ECO:0000313" key="2">
    <source>
        <dbReference type="EMBL" id="MBB3899894.1"/>
    </source>
</evidence>
<protein>
    <submittedName>
        <fullName evidence="2">Uncharacterized protein</fullName>
    </submittedName>
</protein>
<proteinExistence type="predicted"/>
<feature type="transmembrane region" description="Helical" evidence="1">
    <location>
        <begin position="226"/>
        <end position="246"/>
    </location>
</feature>
<feature type="transmembrane region" description="Helical" evidence="1">
    <location>
        <begin position="29"/>
        <end position="49"/>
    </location>
</feature>
<keyword evidence="1" id="KW-0812">Transmembrane</keyword>
<feature type="transmembrane region" description="Helical" evidence="1">
    <location>
        <begin position="61"/>
        <end position="94"/>
    </location>
</feature>
<keyword evidence="1" id="KW-1133">Transmembrane helix</keyword>
<feature type="transmembrane region" description="Helical" evidence="1">
    <location>
        <begin position="106"/>
        <end position="123"/>
    </location>
</feature>
<comment type="caution">
    <text evidence="2">The sequence shown here is derived from an EMBL/GenBank/DDBJ whole genome shotgun (WGS) entry which is preliminary data.</text>
</comment>
<keyword evidence="3" id="KW-1185">Reference proteome</keyword>
<evidence type="ECO:0000256" key="1">
    <source>
        <dbReference type="SAM" id="Phobius"/>
    </source>
</evidence>
<feature type="transmembrane region" description="Helical" evidence="1">
    <location>
        <begin position="203"/>
        <end position="220"/>
    </location>
</feature>